<sequence length="217" mass="24051">MKQFAVIGLGRFGNSLATTLYKMGNEVIAIDIDEEKVENIAEQVTYAVQADATDENILKSIGLKNIDVAVITMASNLEASILATLSAKELGIEKVYAKAMNDQHSKVLYKIGADKVFLPERDMGIRVAHTLATTNIFEMIELDPEHSIIEINAPEKWDNKTLDEMDFRAKYGVNVIAIKRGKKFNISPIAEDIIKKGDILVVLGENKAIEKLESDQK</sequence>
<reference evidence="3 4" key="1">
    <citation type="submission" date="2017-02" db="EMBL/GenBank/DDBJ databases">
        <authorList>
            <person name="Peterson S.W."/>
        </authorList>
    </citation>
    <scope>NUCLEOTIDE SEQUENCE [LARGE SCALE GENOMIC DNA]</scope>
    <source>
        <strain evidence="3 4">DSM 15102</strain>
    </source>
</reference>
<accession>A0A1T4K3A6</accession>
<evidence type="ECO:0000259" key="2">
    <source>
        <dbReference type="PROSITE" id="PS51202"/>
    </source>
</evidence>
<dbReference type="InterPro" id="IPR050721">
    <property type="entry name" value="Trk_Ktr_HKT_K-transport"/>
</dbReference>
<evidence type="ECO:0000313" key="3">
    <source>
        <dbReference type="EMBL" id="SJZ36888.1"/>
    </source>
</evidence>
<gene>
    <name evidence="3" type="ORF">SAMN02745973_00315</name>
</gene>
<dbReference type="Pfam" id="PF02080">
    <property type="entry name" value="TrkA_C"/>
    <property type="match status" value="1"/>
</dbReference>
<dbReference type="InterPro" id="IPR006037">
    <property type="entry name" value="RCK_C"/>
</dbReference>
<dbReference type="OrthoDB" id="9776294at2"/>
<dbReference type="Proteomes" id="UP000196365">
    <property type="component" value="Unassembled WGS sequence"/>
</dbReference>
<organism evidence="3 4">
    <name type="scientific">Garciella nitratireducens DSM 15102</name>
    <dbReference type="NCBI Taxonomy" id="1121911"/>
    <lineage>
        <taxon>Bacteria</taxon>
        <taxon>Bacillati</taxon>
        <taxon>Bacillota</taxon>
        <taxon>Clostridia</taxon>
        <taxon>Eubacteriales</taxon>
        <taxon>Eubacteriaceae</taxon>
        <taxon>Garciella</taxon>
    </lineage>
</organism>
<dbReference type="PROSITE" id="PS51202">
    <property type="entry name" value="RCK_C"/>
    <property type="match status" value="1"/>
</dbReference>
<evidence type="ECO:0000259" key="1">
    <source>
        <dbReference type="PROSITE" id="PS51201"/>
    </source>
</evidence>
<dbReference type="GO" id="GO:0008324">
    <property type="term" value="F:monoatomic cation transmembrane transporter activity"/>
    <property type="evidence" value="ECO:0007669"/>
    <property type="project" value="InterPro"/>
</dbReference>
<name>A0A1T4K3A6_9FIRM</name>
<dbReference type="GO" id="GO:0006813">
    <property type="term" value="P:potassium ion transport"/>
    <property type="evidence" value="ECO:0007669"/>
    <property type="project" value="InterPro"/>
</dbReference>
<keyword evidence="4" id="KW-1185">Reference proteome</keyword>
<feature type="domain" description="RCK N-terminal" evidence="1">
    <location>
        <begin position="1"/>
        <end position="117"/>
    </location>
</feature>
<dbReference type="EMBL" id="FUWV01000001">
    <property type="protein sequence ID" value="SJZ36888.1"/>
    <property type="molecule type" value="Genomic_DNA"/>
</dbReference>
<feature type="domain" description="RCK C-terminal" evidence="2">
    <location>
        <begin position="134"/>
        <end position="217"/>
    </location>
</feature>
<dbReference type="Pfam" id="PF02254">
    <property type="entry name" value="TrkA_N"/>
    <property type="match status" value="1"/>
</dbReference>
<dbReference type="SUPFAM" id="SSF116726">
    <property type="entry name" value="TrkA C-terminal domain-like"/>
    <property type="match status" value="1"/>
</dbReference>
<dbReference type="PROSITE" id="PS51201">
    <property type="entry name" value="RCK_N"/>
    <property type="match status" value="1"/>
</dbReference>
<dbReference type="RefSeq" id="WP_087677755.1">
    <property type="nucleotide sequence ID" value="NZ_FUWV01000001.1"/>
</dbReference>
<dbReference type="SUPFAM" id="SSF51735">
    <property type="entry name" value="NAD(P)-binding Rossmann-fold domains"/>
    <property type="match status" value="1"/>
</dbReference>
<dbReference type="Gene3D" id="3.40.50.720">
    <property type="entry name" value="NAD(P)-binding Rossmann-like Domain"/>
    <property type="match status" value="1"/>
</dbReference>
<dbReference type="PANTHER" id="PTHR43833">
    <property type="entry name" value="POTASSIUM CHANNEL PROTEIN 2-RELATED-RELATED"/>
    <property type="match status" value="1"/>
</dbReference>
<dbReference type="PANTHER" id="PTHR43833:SF7">
    <property type="entry name" value="KTR SYSTEM POTASSIUM UPTAKE PROTEIN C"/>
    <property type="match status" value="1"/>
</dbReference>
<dbReference type="InterPro" id="IPR003148">
    <property type="entry name" value="RCK_N"/>
</dbReference>
<dbReference type="InterPro" id="IPR036291">
    <property type="entry name" value="NAD(P)-bd_dom_sf"/>
</dbReference>
<dbReference type="AlphaFoldDB" id="A0A1T4K3A6"/>
<dbReference type="Gene3D" id="3.30.70.1450">
    <property type="entry name" value="Regulator of K+ conductance, C-terminal domain"/>
    <property type="match status" value="1"/>
</dbReference>
<evidence type="ECO:0000313" key="4">
    <source>
        <dbReference type="Proteomes" id="UP000196365"/>
    </source>
</evidence>
<proteinExistence type="predicted"/>
<protein>
    <submittedName>
        <fullName evidence="3">Trk system potassium uptake protein TrkA</fullName>
    </submittedName>
</protein>
<dbReference type="InterPro" id="IPR036721">
    <property type="entry name" value="RCK_C_sf"/>
</dbReference>